<comment type="similarity">
    <text evidence="1">Belongs to the ABC transporter superfamily.</text>
</comment>
<keyword evidence="2" id="KW-0813">Transport</keyword>
<evidence type="ECO:0000256" key="2">
    <source>
        <dbReference type="ARBA" id="ARBA00022448"/>
    </source>
</evidence>
<dbReference type="InterPro" id="IPR027417">
    <property type="entry name" value="P-loop_NTPase"/>
</dbReference>
<dbReference type="EMBL" id="CP000448">
    <property type="protein sequence ID" value="ABI69188.1"/>
    <property type="molecule type" value="Genomic_DNA"/>
</dbReference>
<dbReference type="HOGENOM" id="CLU_000604_1_11_9"/>
<dbReference type="PROSITE" id="PS00211">
    <property type="entry name" value="ABC_TRANSPORTER_1"/>
    <property type="match status" value="1"/>
</dbReference>
<dbReference type="CDD" id="cd03235">
    <property type="entry name" value="ABC_Metallic_Cations"/>
    <property type="match status" value="1"/>
</dbReference>
<dbReference type="FunFam" id="3.40.50.300:FF:000134">
    <property type="entry name" value="Iron-enterobactin ABC transporter ATP-binding protein"/>
    <property type="match status" value="1"/>
</dbReference>
<dbReference type="SMART" id="SM00382">
    <property type="entry name" value="AAA"/>
    <property type="match status" value="1"/>
</dbReference>
<sequence>MDRMDREERKKVVEIENLLVKLDGRTVLEEVNLSVYEKDFLGIIGPNGGGKTTLLKTILGLVTAEAGTVKIMGKRISENRGQVAYVPQYAAFDRSFPVNVWEVVLMGRLGSKRGRSYSGLDQEIAREVLKRVEMYELRHRRIGELSGGEIQRVLVARALAGRPEILLLDEPTASIDSRFQAGFYELLEELNREMTLIMVSHDISAISIYVKTLACLNRKLYYQHSKELSPEMIEKGYQCPVELIAHGVPHRVLAAHDGVVGS</sequence>
<organism evidence="6 7">
    <name type="scientific">Syntrophomonas wolfei subsp. wolfei (strain DSM 2245B / Goettingen)</name>
    <dbReference type="NCBI Taxonomy" id="335541"/>
    <lineage>
        <taxon>Bacteria</taxon>
        <taxon>Bacillati</taxon>
        <taxon>Bacillota</taxon>
        <taxon>Clostridia</taxon>
        <taxon>Eubacteriales</taxon>
        <taxon>Syntrophomonadaceae</taxon>
        <taxon>Syntrophomonas</taxon>
    </lineage>
</organism>
<reference evidence="7" key="1">
    <citation type="journal article" date="2010" name="Environ. Microbiol.">
        <title>The genome of Syntrophomonas wolfei: new insights into syntrophic metabolism and biohydrogen production.</title>
        <authorList>
            <person name="Sieber J.R."/>
            <person name="Sims D.R."/>
            <person name="Han C."/>
            <person name="Kim E."/>
            <person name="Lykidis A."/>
            <person name="Lapidus A.L."/>
            <person name="McDonnald E."/>
            <person name="Rohlin L."/>
            <person name="Culley D.E."/>
            <person name="Gunsalus R."/>
            <person name="McInerney M.J."/>
        </authorList>
    </citation>
    <scope>NUCLEOTIDE SEQUENCE [LARGE SCALE GENOMIC DNA]</scope>
    <source>
        <strain evidence="7">DSM 2245B / Goettingen</strain>
    </source>
</reference>
<evidence type="ECO:0000313" key="6">
    <source>
        <dbReference type="EMBL" id="ABI69188.1"/>
    </source>
</evidence>
<evidence type="ECO:0000256" key="4">
    <source>
        <dbReference type="ARBA" id="ARBA00022840"/>
    </source>
</evidence>
<protein>
    <submittedName>
        <fullName evidence="6">ABC-type zinc transport system ATP-binding protein</fullName>
    </submittedName>
</protein>
<feature type="domain" description="ABC transporter" evidence="5">
    <location>
        <begin position="13"/>
        <end position="243"/>
    </location>
</feature>
<gene>
    <name evidence="6" type="ordered locus">Swol_1890</name>
</gene>
<dbReference type="eggNOG" id="COG1121">
    <property type="taxonomic scope" value="Bacteria"/>
</dbReference>
<dbReference type="KEGG" id="swo:Swol_1890"/>
<dbReference type="InterPro" id="IPR017871">
    <property type="entry name" value="ABC_transporter-like_CS"/>
</dbReference>
<dbReference type="PROSITE" id="PS50893">
    <property type="entry name" value="ABC_TRANSPORTER_2"/>
    <property type="match status" value="1"/>
</dbReference>
<dbReference type="InterPro" id="IPR003439">
    <property type="entry name" value="ABC_transporter-like_ATP-bd"/>
</dbReference>
<keyword evidence="4 6" id="KW-0067">ATP-binding</keyword>
<dbReference type="Gene3D" id="3.40.50.300">
    <property type="entry name" value="P-loop containing nucleotide triphosphate hydrolases"/>
    <property type="match status" value="1"/>
</dbReference>
<keyword evidence="3" id="KW-0547">Nucleotide-binding</keyword>
<evidence type="ECO:0000256" key="1">
    <source>
        <dbReference type="ARBA" id="ARBA00005417"/>
    </source>
</evidence>
<dbReference type="Pfam" id="PF00005">
    <property type="entry name" value="ABC_tran"/>
    <property type="match status" value="1"/>
</dbReference>
<dbReference type="AlphaFoldDB" id="Q0AVR6"/>
<evidence type="ECO:0000256" key="3">
    <source>
        <dbReference type="ARBA" id="ARBA00022741"/>
    </source>
</evidence>
<dbReference type="RefSeq" id="WP_011641282.1">
    <property type="nucleotide sequence ID" value="NC_008346.1"/>
</dbReference>
<evidence type="ECO:0000313" key="7">
    <source>
        <dbReference type="Proteomes" id="UP000001968"/>
    </source>
</evidence>
<dbReference type="GO" id="GO:0005524">
    <property type="term" value="F:ATP binding"/>
    <property type="evidence" value="ECO:0007669"/>
    <property type="project" value="UniProtKB-KW"/>
</dbReference>
<dbReference type="PANTHER" id="PTHR42734:SF17">
    <property type="entry name" value="METAL TRANSPORT SYSTEM ATP-BINDING PROTEIN TM_0124-RELATED"/>
    <property type="match status" value="1"/>
</dbReference>
<dbReference type="Proteomes" id="UP000001968">
    <property type="component" value="Chromosome"/>
</dbReference>
<dbReference type="STRING" id="335541.Swol_1890"/>
<dbReference type="PANTHER" id="PTHR42734">
    <property type="entry name" value="METAL TRANSPORT SYSTEM ATP-BINDING PROTEIN TM_0124-RELATED"/>
    <property type="match status" value="1"/>
</dbReference>
<evidence type="ECO:0000259" key="5">
    <source>
        <dbReference type="PROSITE" id="PS50893"/>
    </source>
</evidence>
<accession>Q0AVR6</accession>
<dbReference type="SUPFAM" id="SSF52540">
    <property type="entry name" value="P-loop containing nucleoside triphosphate hydrolases"/>
    <property type="match status" value="1"/>
</dbReference>
<proteinExistence type="inferred from homology"/>
<name>Q0AVR6_SYNWW</name>
<keyword evidence="7" id="KW-1185">Reference proteome</keyword>
<dbReference type="InterPro" id="IPR050153">
    <property type="entry name" value="Metal_Ion_Import_ABC"/>
</dbReference>
<dbReference type="GO" id="GO:0016887">
    <property type="term" value="F:ATP hydrolysis activity"/>
    <property type="evidence" value="ECO:0007669"/>
    <property type="project" value="InterPro"/>
</dbReference>
<dbReference type="InterPro" id="IPR003593">
    <property type="entry name" value="AAA+_ATPase"/>
</dbReference>